<dbReference type="SUPFAM" id="SSF49785">
    <property type="entry name" value="Galactose-binding domain-like"/>
    <property type="match status" value="1"/>
</dbReference>
<dbReference type="Gene3D" id="2.60.120.260">
    <property type="entry name" value="Galactose-binding domain-like"/>
    <property type="match status" value="1"/>
</dbReference>
<gene>
    <name evidence="2" type="ORF">CAPTEDRAFT_87652</name>
</gene>
<dbReference type="EMBL" id="KB308879">
    <property type="protein sequence ID" value="ELT96271.1"/>
    <property type="molecule type" value="Genomic_DNA"/>
</dbReference>
<reference evidence="4" key="1">
    <citation type="submission" date="2012-12" db="EMBL/GenBank/DDBJ databases">
        <authorList>
            <person name="Hellsten U."/>
            <person name="Grimwood J."/>
            <person name="Chapman J.A."/>
            <person name="Shapiro H."/>
            <person name="Aerts A."/>
            <person name="Otillar R.P."/>
            <person name="Terry A.Y."/>
            <person name="Boore J.L."/>
            <person name="Simakov O."/>
            <person name="Marletaz F."/>
            <person name="Cho S.-J."/>
            <person name="Edsinger-Gonzales E."/>
            <person name="Havlak P."/>
            <person name="Kuo D.-H."/>
            <person name="Larsson T."/>
            <person name="Lv J."/>
            <person name="Arendt D."/>
            <person name="Savage R."/>
            <person name="Osoegawa K."/>
            <person name="de Jong P."/>
            <person name="Lindberg D.R."/>
            <person name="Seaver E.C."/>
            <person name="Weisblat D.A."/>
            <person name="Putnam N.H."/>
            <person name="Grigoriev I.V."/>
            <person name="Rokhsar D.S."/>
        </authorList>
    </citation>
    <scope>NUCLEOTIDE SEQUENCE</scope>
    <source>
        <strain evidence="4">I ESC-2004</strain>
    </source>
</reference>
<evidence type="ECO:0000259" key="1">
    <source>
        <dbReference type="PROSITE" id="PS50022"/>
    </source>
</evidence>
<dbReference type="Proteomes" id="UP000014760">
    <property type="component" value="Unassembled WGS sequence"/>
</dbReference>
<dbReference type="CDD" id="cd00057">
    <property type="entry name" value="FA58C"/>
    <property type="match status" value="1"/>
</dbReference>
<accession>R7TXW5</accession>
<dbReference type="HOGENOM" id="CLU_030066_5_1_1"/>
<dbReference type="OrthoDB" id="6084983at2759"/>
<dbReference type="EnsemblMetazoa" id="CapteT87652">
    <property type="protein sequence ID" value="CapteP87652"/>
    <property type="gene ID" value="CapteG87652"/>
</dbReference>
<dbReference type="STRING" id="283909.R7TXW5"/>
<feature type="non-terminal residue" evidence="2">
    <location>
        <position position="112"/>
    </location>
</feature>
<proteinExistence type="predicted"/>
<dbReference type="InterPro" id="IPR008979">
    <property type="entry name" value="Galactose-bd-like_sf"/>
</dbReference>
<dbReference type="EMBL" id="AMQN01011424">
    <property type="status" value="NOT_ANNOTATED_CDS"/>
    <property type="molecule type" value="Genomic_DNA"/>
</dbReference>
<reference evidence="3" key="3">
    <citation type="submission" date="2015-06" db="UniProtKB">
        <authorList>
            <consortium name="EnsemblMetazoa"/>
        </authorList>
    </citation>
    <scope>IDENTIFICATION</scope>
</reference>
<dbReference type="InterPro" id="IPR000421">
    <property type="entry name" value="FA58C"/>
</dbReference>
<feature type="domain" description="F5/8 type C" evidence="1">
    <location>
        <begin position="1"/>
        <end position="112"/>
    </location>
</feature>
<dbReference type="AlphaFoldDB" id="R7TXW5"/>
<evidence type="ECO:0000313" key="2">
    <source>
        <dbReference type="EMBL" id="ELT96271.1"/>
    </source>
</evidence>
<evidence type="ECO:0000313" key="4">
    <source>
        <dbReference type="Proteomes" id="UP000014760"/>
    </source>
</evidence>
<feature type="non-terminal residue" evidence="2">
    <location>
        <position position="1"/>
    </location>
</feature>
<dbReference type="OMA" id="FTRYIKS"/>
<dbReference type="PANTHER" id="PTHR24543">
    <property type="entry name" value="MULTICOPPER OXIDASE-RELATED"/>
    <property type="match status" value="1"/>
</dbReference>
<name>R7TXW5_CAPTE</name>
<sequence length="112" mass="12967">ITGWAKAASDGDPWIQVDLLRAHRVITIATWGRLGGNEQEQYTKTYTISHSVNSDVWEVFTENGLEKIFIGNSDGVNRVENNFSEPIHARFVRLHPREFYSYRTLRWDVIVC</sequence>
<keyword evidence="4" id="KW-1185">Reference proteome</keyword>
<organism evidence="2">
    <name type="scientific">Capitella teleta</name>
    <name type="common">Polychaete worm</name>
    <dbReference type="NCBI Taxonomy" id="283909"/>
    <lineage>
        <taxon>Eukaryota</taxon>
        <taxon>Metazoa</taxon>
        <taxon>Spiralia</taxon>
        <taxon>Lophotrochozoa</taxon>
        <taxon>Annelida</taxon>
        <taxon>Polychaeta</taxon>
        <taxon>Sedentaria</taxon>
        <taxon>Scolecida</taxon>
        <taxon>Capitellidae</taxon>
        <taxon>Capitella</taxon>
    </lineage>
</organism>
<dbReference type="PROSITE" id="PS50022">
    <property type="entry name" value="FA58C_3"/>
    <property type="match status" value="1"/>
</dbReference>
<reference evidence="2 4" key="2">
    <citation type="journal article" date="2013" name="Nature">
        <title>Insights into bilaterian evolution from three spiralian genomes.</title>
        <authorList>
            <person name="Simakov O."/>
            <person name="Marletaz F."/>
            <person name="Cho S.J."/>
            <person name="Edsinger-Gonzales E."/>
            <person name="Havlak P."/>
            <person name="Hellsten U."/>
            <person name="Kuo D.H."/>
            <person name="Larsson T."/>
            <person name="Lv J."/>
            <person name="Arendt D."/>
            <person name="Savage R."/>
            <person name="Osoegawa K."/>
            <person name="de Jong P."/>
            <person name="Grimwood J."/>
            <person name="Chapman J.A."/>
            <person name="Shapiro H."/>
            <person name="Aerts A."/>
            <person name="Otillar R.P."/>
            <person name="Terry A.Y."/>
            <person name="Boore J.L."/>
            <person name="Grigoriev I.V."/>
            <person name="Lindberg D.R."/>
            <person name="Seaver E.C."/>
            <person name="Weisblat D.A."/>
            <person name="Putnam N.H."/>
            <person name="Rokhsar D.S."/>
        </authorList>
    </citation>
    <scope>NUCLEOTIDE SEQUENCE</scope>
    <source>
        <strain evidence="2 4">I ESC-2004</strain>
    </source>
</reference>
<evidence type="ECO:0000313" key="3">
    <source>
        <dbReference type="EnsemblMetazoa" id="CapteP87652"/>
    </source>
</evidence>
<dbReference type="Pfam" id="PF00754">
    <property type="entry name" value="F5_F8_type_C"/>
    <property type="match status" value="1"/>
</dbReference>
<protein>
    <recommendedName>
        <fullName evidence="1">F5/8 type C domain-containing protein</fullName>
    </recommendedName>
</protein>
<dbReference type="SMART" id="SM00231">
    <property type="entry name" value="FA58C"/>
    <property type="match status" value="1"/>
</dbReference>